<keyword evidence="7" id="KW-1185">Reference proteome</keyword>
<dbReference type="Pfam" id="PF16189">
    <property type="entry name" value="Creatinase_N_2"/>
    <property type="match status" value="1"/>
</dbReference>
<dbReference type="FunFam" id="3.40.350.10:FF:000003">
    <property type="entry name" value="Xaa-pro aminopeptidase P"/>
    <property type="match status" value="1"/>
</dbReference>
<comment type="similarity">
    <text evidence="1">Belongs to the peptidase M24B family.</text>
</comment>
<dbReference type="CDD" id="cd01085">
    <property type="entry name" value="APP"/>
    <property type="match status" value="1"/>
</dbReference>
<feature type="domain" description="Peptidase M24 C-terminal" evidence="6">
    <location>
        <begin position="544"/>
        <end position="608"/>
    </location>
</feature>
<dbReference type="Pfam" id="PF01321">
    <property type="entry name" value="Creatinase_N"/>
    <property type="match status" value="1"/>
</dbReference>
<evidence type="ECO:0000313" key="8">
    <source>
        <dbReference type="WBParaSite" id="SSTP_0000240300.1"/>
    </source>
</evidence>
<dbReference type="InterPro" id="IPR029149">
    <property type="entry name" value="Creatin/AminoP/Spt16_N"/>
</dbReference>
<dbReference type="InterPro" id="IPR032416">
    <property type="entry name" value="Peptidase_M24_C"/>
</dbReference>
<dbReference type="InterPro" id="IPR000587">
    <property type="entry name" value="Creatinase_N"/>
</dbReference>
<dbReference type="WBParaSite" id="TCONS_00006575.p1">
    <property type="protein sequence ID" value="TCONS_00006575.p1"/>
    <property type="gene ID" value="XLOC_004710"/>
</dbReference>
<reference evidence="8" key="1">
    <citation type="submission" date="2015-08" db="UniProtKB">
        <authorList>
            <consortium name="WormBaseParasite"/>
        </authorList>
    </citation>
    <scope>IDENTIFICATION</scope>
</reference>
<dbReference type="GO" id="GO:0070006">
    <property type="term" value="F:metalloaminopeptidase activity"/>
    <property type="evidence" value="ECO:0007669"/>
    <property type="project" value="InterPro"/>
</dbReference>
<dbReference type="PANTHER" id="PTHR43763:SF6">
    <property type="entry name" value="XAA-PRO AMINOPEPTIDASE 1"/>
    <property type="match status" value="1"/>
</dbReference>
<organism evidence="8">
    <name type="scientific">Strongyloides stercoralis</name>
    <name type="common">Threadworm</name>
    <dbReference type="NCBI Taxonomy" id="6248"/>
    <lineage>
        <taxon>Eukaryota</taxon>
        <taxon>Metazoa</taxon>
        <taxon>Ecdysozoa</taxon>
        <taxon>Nematoda</taxon>
        <taxon>Chromadorea</taxon>
        <taxon>Rhabditida</taxon>
        <taxon>Tylenchina</taxon>
        <taxon>Panagrolaimomorpha</taxon>
        <taxon>Strongyloidoidea</taxon>
        <taxon>Strongyloididae</taxon>
        <taxon>Strongyloides</taxon>
    </lineage>
</organism>
<evidence type="ECO:0000259" key="5">
    <source>
        <dbReference type="Pfam" id="PF01321"/>
    </source>
</evidence>
<evidence type="ECO:0000259" key="6">
    <source>
        <dbReference type="Pfam" id="PF16188"/>
    </source>
</evidence>
<dbReference type="STRING" id="6248.A0A0K0DYT7"/>
<evidence type="ECO:0000259" key="4">
    <source>
        <dbReference type="Pfam" id="PF00557"/>
    </source>
</evidence>
<dbReference type="FunFam" id="3.90.230.10:FF:000009">
    <property type="entry name" value="xaa-Pro aminopeptidase 2"/>
    <property type="match status" value="1"/>
</dbReference>
<name>A0A0K0DYT7_STRER</name>
<dbReference type="GO" id="GO:0046872">
    <property type="term" value="F:metal ion binding"/>
    <property type="evidence" value="ECO:0007669"/>
    <property type="project" value="UniProtKB-KW"/>
</dbReference>
<dbReference type="Pfam" id="PF16188">
    <property type="entry name" value="Peptidase_M24_C"/>
    <property type="match status" value="1"/>
</dbReference>
<sequence length="608" mass="69648">MSKKLQLLRNLMKNGSLTNGKIVNAYLLPRTDPHESEYISNHYQRVKFISGFSGSNAMVLVTDSKALCWTDGRYFDQAIQEFEEGWELMKQAVPDSITPTEWLSLNIPNGSVIGFDPHLVSQETVKTMKNKLEVMKMELLPIEKNFIDELWESRPKEDIKGVRLLGIEYTGEDVFSKIERLRKILKDKKCDSIILTLLDDIAWLYNIRGNDIDYNPVVFSYAFVTMDEAYLFINKKKLPEGYEEHLKGIQIFDYEKVSDVLKEYHNNKSKDNIFYKMWIPSTTNYGLSSLISETNIYDSLSPVQILKATKNETELKGMREAHIRDSSAVIEFLIWLEEELKSGKVLSEKIAMNKLDTLRSTKDKFVSLSFDTISAVNEHAALPHYKMTEKSSLPLKFGDVYLVDSGGQYLDGTTDVTRTVIVGNNINNEFIDLFTQVLIGHIECAMAKFPEGILGCRLDSFARHCLWENGYDFGHGTGHSFGSFLNVHEGPGSIGFRNSNENGKLKAGQMMTIEPGYYRTLNWGIRIENCYEIIKCNVNSGASNFLTFSPLTLVPIQKKLINKNMLSIKQVNWLNDYHRVVYDTMTNYFTRYSQEKEILWLKEACAPI</sequence>
<dbReference type="SUPFAM" id="SSF53092">
    <property type="entry name" value="Creatinase/prolidase N-terminal domain"/>
    <property type="match status" value="1"/>
</dbReference>
<evidence type="ECO:0000256" key="1">
    <source>
        <dbReference type="ARBA" id="ARBA00008766"/>
    </source>
</evidence>
<dbReference type="Proteomes" id="UP000035681">
    <property type="component" value="Unplaced"/>
</dbReference>
<keyword evidence="2" id="KW-0479">Metal-binding</keyword>
<feature type="domain" description="Creatinase N-terminal" evidence="5">
    <location>
        <begin position="42"/>
        <end position="142"/>
    </location>
</feature>
<dbReference type="InterPro" id="IPR050422">
    <property type="entry name" value="X-Pro_aminopeptidase_P"/>
</dbReference>
<feature type="domain" description="Peptidase M24" evidence="4">
    <location>
        <begin position="317"/>
        <end position="533"/>
    </location>
</feature>
<protein>
    <submittedName>
        <fullName evidence="8">Xaa-Pro aminopeptidase 1</fullName>
    </submittedName>
</protein>
<keyword evidence="3" id="KW-0378">Hydrolase</keyword>
<dbReference type="InterPro" id="IPR033740">
    <property type="entry name" value="Pept_M24B"/>
</dbReference>
<dbReference type="WBParaSite" id="SSTP_0000240300.1">
    <property type="protein sequence ID" value="SSTP_0000240300.1"/>
    <property type="gene ID" value="SSTP_0000240300"/>
</dbReference>
<dbReference type="GO" id="GO:0005737">
    <property type="term" value="C:cytoplasm"/>
    <property type="evidence" value="ECO:0007669"/>
    <property type="project" value="UniProtKB-ARBA"/>
</dbReference>
<evidence type="ECO:0000313" key="7">
    <source>
        <dbReference type="Proteomes" id="UP000035681"/>
    </source>
</evidence>
<dbReference type="Gene3D" id="3.90.230.10">
    <property type="entry name" value="Creatinase/methionine aminopeptidase superfamily"/>
    <property type="match status" value="1"/>
</dbReference>
<dbReference type="PANTHER" id="PTHR43763">
    <property type="entry name" value="XAA-PRO AMINOPEPTIDASE 1"/>
    <property type="match status" value="1"/>
</dbReference>
<dbReference type="InterPro" id="IPR036005">
    <property type="entry name" value="Creatinase/aminopeptidase-like"/>
</dbReference>
<proteinExistence type="inferred from homology"/>
<accession>A0A0K0DYT7</accession>
<evidence type="ECO:0000256" key="2">
    <source>
        <dbReference type="ARBA" id="ARBA00022723"/>
    </source>
</evidence>
<dbReference type="Gene3D" id="3.40.350.10">
    <property type="entry name" value="Creatinase/prolidase N-terminal domain"/>
    <property type="match status" value="2"/>
</dbReference>
<dbReference type="InterPro" id="IPR000994">
    <property type="entry name" value="Pept_M24"/>
</dbReference>
<dbReference type="SUPFAM" id="SSF55920">
    <property type="entry name" value="Creatinase/aminopeptidase"/>
    <property type="match status" value="1"/>
</dbReference>
<dbReference type="Pfam" id="PF00557">
    <property type="entry name" value="Peptidase_M24"/>
    <property type="match status" value="1"/>
</dbReference>
<evidence type="ECO:0000256" key="3">
    <source>
        <dbReference type="ARBA" id="ARBA00022801"/>
    </source>
</evidence>
<dbReference type="AlphaFoldDB" id="A0A0K0DYT7"/>